<reference evidence="2 3" key="1">
    <citation type="submission" date="2017-07" db="EMBL/GenBank/DDBJ databases">
        <authorList>
            <person name="Talla V."/>
            <person name="Backstrom N."/>
        </authorList>
    </citation>
    <scope>NUCLEOTIDE SEQUENCE [LARGE SCALE GENOMIC DNA]</scope>
</reference>
<accession>A0A5E4R7D1</accession>
<dbReference type="Pfam" id="PF13679">
    <property type="entry name" value="Methyltransf_32"/>
    <property type="match status" value="1"/>
</dbReference>
<gene>
    <name evidence="2" type="ORF">LSINAPIS_LOCUS15209</name>
</gene>
<keyword evidence="3" id="KW-1185">Reference proteome</keyword>
<protein>
    <recommendedName>
        <fullName evidence="1">Methyltransferase domain-containing protein</fullName>
    </recommendedName>
</protein>
<evidence type="ECO:0000259" key="1">
    <source>
        <dbReference type="Pfam" id="PF13679"/>
    </source>
</evidence>
<sequence length="437" mass="50320">MDKHRDALKISIEMSLKVIQHHRWLMDLYVVDFFTENHWELLPLAWRECFCDIDPQTLGYIIRDLPTNHILPLSFLALMKVIKSLSFPRQSVNRVESNEKQSVIGSHPKLKNLFLKHVKLKKRHEISLMANVVHSVAVESCCDAVIDFGSGLGHLVRMLSYKYDLHTVGIEGQNQLTDEARKLDSELEYTAQKYVDAETMRKLNRPIHCNKTLNSPSQLEKLSFSISNHGLIGLHPCGDLGPLLLKYFVSCERSKFICLVGCCYMKLTCENGIGYPMSKYLQSLDYTLSYPSREIACHAIEVYCEKLCKGDYNDLKVHAFRAALERILVAHNPKLRHSPIRSVKHTENMTFENYCKIALERISLPGMDTSQAEADLSQWKRVIIVYTLRLLLAPLVETLILLDRLYYLTEHGIYCEIHPVFDPRVSPRNHVIIGRKI</sequence>
<dbReference type="InterPro" id="IPR052220">
    <property type="entry name" value="METTL25"/>
</dbReference>
<organism evidence="2 3">
    <name type="scientific">Leptidea sinapis</name>
    <dbReference type="NCBI Taxonomy" id="189913"/>
    <lineage>
        <taxon>Eukaryota</taxon>
        <taxon>Metazoa</taxon>
        <taxon>Ecdysozoa</taxon>
        <taxon>Arthropoda</taxon>
        <taxon>Hexapoda</taxon>
        <taxon>Insecta</taxon>
        <taxon>Pterygota</taxon>
        <taxon>Neoptera</taxon>
        <taxon>Endopterygota</taxon>
        <taxon>Lepidoptera</taxon>
        <taxon>Glossata</taxon>
        <taxon>Ditrysia</taxon>
        <taxon>Papilionoidea</taxon>
        <taxon>Pieridae</taxon>
        <taxon>Dismorphiinae</taxon>
        <taxon>Leptidea</taxon>
    </lineage>
</organism>
<dbReference type="PANTHER" id="PTHR12496:SF2">
    <property type="entry name" value="METHYLTRANSFERASE-LIKE PROTEIN 25B"/>
    <property type="match status" value="1"/>
</dbReference>
<evidence type="ECO:0000313" key="2">
    <source>
        <dbReference type="EMBL" id="VVD05728.1"/>
    </source>
</evidence>
<dbReference type="Proteomes" id="UP000324832">
    <property type="component" value="Unassembled WGS sequence"/>
</dbReference>
<evidence type="ECO:0000313" key="3">
    <source>
        <dbReference type="Proteomes" id="UP000324832"/>
    </source>
</evidence>
<proteinExistence type="predicted"/>
<feature type="domain" description="Methyltransferase" evidence="1">
    <location>
        <begin position="121"/>
        <end position="268"/>
    </location>
</feature>
<dbReference type="PANTHER" id="PTHR12496">
    <property type="entry name" value="CGI-41 METHYLTRANSFERASE"/>
    <property type="match status" value="1"/>
</dbReference>
<dbReference type="EMBL" id="FZQP02007014">
    <property type="protein sequence ID" value="VVD05728.1"/>
    <property type="molecule type" value="Genomic_DNA"/>
</dbReference>
<name>A0A5E4R7D1_9NEOP</name>
<dbReference type="InterPro" id="IPR025714">
    <property type="entry name" value="Methyltranfer_dom"/>
</dbReference>
<dbReference type="AlphaFoldDB" id="A0A5E4R7D1"/>